<evidence type="ECO:0000313" key="5">
    <source>
        <dbReference type="Proteomes" id="UP000050911"/>
    </source>
</evidence>
<dbReference type="SUPFAM" id="SSF51735">
    <property type="entry name" value="NAD(P)-binding Rossmann-fold domains"/>
    <property type="match status" value="1"/>
</dbReference>
<comment type="similarity">
    <text evidence="2">Belongs to the NAD(P)-dependent epimerase/dehydratase family. Dihydroflavonol-4-reductase subfamily.</text>
</comment>
<gene>
    <name evidence="4" type="ORF">FC96_GL002235</name>
</gene>
<accession>A0A0R1HLW6</accession>
<comment type="caution">
    <text evidence="4">The sequence shown here is derived from an EMBL/GenBank/DDBJ whole genome shotgun (WGS) entry which is preliminary data.</text>
</comment>
<dbReference type="InterPro" id="IPR001509">
    <property type="entry name" value="Epimerase_deHydtase"/>
</dbReference>
<sequence length="343" mass="37412">MTTEKVLITGGTGFLGSQLVLAALRQGYHVRTTVRSKTSEEALLKTLAEQGYPTTSQLEFAQTDLLADDGWDTAMADIDYVLSVASPVFFGKVTDESAVIEPAVAGITRILTAADKAGVKRVVMTANFGGVGFSQFDSTRPTTEADWTDPEQPGLSVYEKSKTIAERRAWDYMHTHDTNMTFTAINPVAIFGPSLNQHVSGSFDLLKAIMNGQTKRLVNIELNVVDVRDVVDLHLRAMTAPQAANQRFIASADGQISFSEIATLVRTAHPELAETITKKKMPDWLVRLAAHFSAQAKSGQLLMTINRNVSNEKAKRLLGWRPIVSQEQALLAAADTLIKAHLV</sequence>
<dbReference type="PANTHER" id="PTHR10366:SF564">
    <property type="entry name" value="STEROL-4-ALPHA-CARBOXYLATE 3-DEHYDROGENASE, DECARBOXYLATING"/>
    <property type="match status" value="1"/>
</dbReference>
<dbReference type="Gene3D" id="3.40.50.720">
    <property type="entry name" value="NAD(P)-binding Rossmann-like Domain"/>
    <property type="match status" value="1"/>
</dbReference>
<dbReference type="RefSeq" id="WP_056942714.1">
    <property type="nucleotide sequence ID" value="NZ_AZCX01000006.1"/>
</dbReference>
<dbReference type="PATRIC" id="fig|1302272.5.peg.2284"/>
<dbReference type="InterPro" id="IPR050425">
    <property type="entry name" value="NAD(P)_dehydrat-like"/>
</dbReference>
<evidence type="ECO:0000313" key="4">
    <source>
        <dbReference type="EMBL" id="KRK47749.1"/>
    </source>
</evidence>
<dbReference type="EMBL" id="AZCX01000006">
    <property type="protein sequence ID" value="KRK47749.1"/>
    <property type="molecule type" value="Genomic_DNA"/>
</dbReference>
<dbReference type="STRING" id="1302272.FC96_GL002235"/>
<dbReference type="PANTHER" id="PTHR10366">
    <property type="entry name" value="NAD DEPENDENT EPIMERASE/DEHYDRATASE"/>
    <property type="match status" value="1"/>
</dbReference>
<keyword evidence="5" id="KW-1185">Reference proteome</keyword>
<proteinExistence type="inferred from homology"/>
<evidence type="ECO:0000256" key="1">
    <source>
        <dbReference type="ARBA" id="ARBA00023002"/>
    </source>
</evidence>
<name>A0A0R1HLW6_9LACO</name>
<dbReference type="AlphaFoldDB" id="A0A0R1HLW6"/>
<dbReference type="GO" id="GO:0016616">
    <property type="term" value="F:oxidoreductase activity, acting on the CH-OH group of donors, NAD or NADP as acceptor"/>
    <property type="evidence" value="ECO:0007669"/>
    <property type="project" value="TreeGrafter"/>
</dbReference>
<evidence type="ECO:0000256" key="2">
    <source>
        <dbReference type="ARBA" id="ARBA00023445"/>
    </source>
</evidence>
<dbReference type="Proteomes" id="UP000050911">
    <property type="component" value="Unassembled WGS sequence"/>
</dbReference>
<keyword evidence="1" id="KW-0560">Oxidoreductase</keyword>
<dbReference type="Pfam" id="PF01370">
    <property type="entry name" value="Epimerase"/>
    <property type="match status" value="1"/>
</dbReference>
<reference evidence="4 5" key="1">
    <citation type="journal article" date="2015" name="Genome Announc.">
        <title>Expanding the biotechnology potential of lactobacilli through comparative genomics of 213 strains and associated genera.</title>
        <authorList>
            <person name="Sun Z."/>
            <person name="Harris H.M."/>
            <person name="McCann A."/>
            <person name="Guo C."/>
            <person name="Argimon S."/>
            <person name="Zhang W."/>
            <person name="Yang X."/>
            <person name="Jeffery I.B."/>
            <person name="Cooney J.C."/>
            <person name="Kagawa T.F."/>
            <person name="Liu W."/>
            <person name="Song Y."/>
            <person name="Salvetti E."/>
            <person name="Wrobel A."/>
            <person name="Rasinkangas P."/>
            <person name="Parkhill J."/>
            <person name="Rea M.C."/>
            <person name="O'Sullivan O."/>
            <person name="Ritari J."/>
            <person name="Douillard F.P."/>
            <person name="Paul Ross R."/>
            <person name="Yang R."/>
            <person name="Briner A.E."/>
            <person name="Felis G.E."/>
            <person name="de Vos W.M."/>
            <person name="Barrangou R."/>
            <person name="Klaenhammer T.R."/>
            <person name="Caufield P.W."/>
            <person name="Cui Y."/>
            <person name="Zhang H."/>
            <person name="O'Toole P.W."/>
        </authorList>
    </citation>
    <scope>NUCLEOTIDE SEQUENCE [LARGE SCALE GENOMIC DNA]</scope>
    <source>
        <strain evidence="4 5">JCM 15530</strain>
    </source>
</reference>
<feature type="domain" description="NAD-dependent epimerase/dehydratase" evidence="3">
    <location>
        <begin position="6"/>
        <end position="245"/>
    </location>
</feature>
<protein>
    <submittedName>
        <fullName evidence="4">NAD dependent epimerase dehydratase family protein</fullName>
    </submittedName>
</protein>
<evidence type="ECO:0000259" key="3">
    <source>
        <dbReference type="Pfam" id="PF01370"/>
    </source>
</evidence>
<dbReference type="FunFam" id="3.40.50.720:FF:000336">
    <property type="entry name" value="Aldehyde reductase"/>
    <property type="match status" value="1"/>
</dbReference>
<dbReference type="InterPro" id="IPR036291">
    <property type="entry name" value="NAD(P)-bd_dom_sf"/>
</dbReference>
<dbReference type="OrthoDB" id="9778052at2"/>
<organism evidence="4 5">
    <name type="scientific">Secundilactobacillus kimchicus JCM 15530</name>
    <dbReference type="NCBI Taxonomy" id="1302272"/>
    <lineage>
        <taxon>Bacteria</taxon>
        <taxon>Bacillati</taxon>
        <taxon>Bacillota</taxon>
        <taxon>Bacilli</taxon>
        <taxon>Lactobacillales</taxon>
        <taxon>Lactobacillaceae</taxon>
        <taxon>Secundilactobacillus</taxon>
    </lineage>
</organism>